<evidence type="ECO:0000313" key="3">
    <source>
        <dbReference type="Proteomes" id="UP000502998"/>
    </source>
</evidence>
<organism evidence="2 3">
    <name type="scientific">Enterococcus saigonensis</name>
    <dbReference type="NCBI Taxonomy" id="1805431"/>
    <lineage>
        <taxon>Bacteria</taxon>
        <taxon>Bacillati</taxon>
        <taxon>Bacillota</taxon>
        <taxon>Bacilli</taxon>
        <taxon>Lactobacillales</taxon>
        <taxon>Enterococcaceae</taxon>
        <taxon>Enterococcus</taxon>
    </lineage>
</organism>
<accession>A0A679IN38</accession>
<sequence length="167" mass="19730">MNEITLDDGFFNPYPKMKFSTKEEAKTFWRIMFDCEGGMMELTFSLFDFAGNKPKTSFTKHENAFHLIYPYLERQVTFGLGKGAYKKYGVLKYTADFYDRKNNVVYEIDGDGHNWELQKLKDEKRDLILELEFGIKTIRFSNYDVEKMMLKRIREVGLVGEFFPGTK</sequence>
<proteinExistence type="predicted"/>
<dbReference type="EMBL" id="AP022822">
    <property type="protein sequence ID" value="BCA86686.1"/>
    <property type="molecule type" value="Genomic_DNA"/>
</dbReference>
<dbReference type="Pfam" id="PF04480">
    <property type="entry name" value="DUF559"/>
    <property type="match status" value="1"/>
</dbReference>
<dbReference type="InterPro" id="IPR007569">
    <property type="entry name" value="DUF559"/>
</dbReference>
<dbReference type="KEGG" id="esg:EsVE80_22090"/>
<reference evidence="2 3" key="1">
    <citation type="submission" date="2020-02" db="EMBL/GenBank/DDBJ databases">
        <title>Characterization of vanA genotype vancomycin-resistant Enterococcus saigonensis VE80.</title>
        <authorList>
            <person name="Harada T."/>
            <person name="Motooka D."/>
            <person name="Nakamura S."/>
            <person name="Yamamoto Y."/>
            <person name="Kawahara R."/>
            <person name="Kawatsu K."/>
        </authorList>
    </citation>
    <scope>NUCLEOTIDE SEQUENCE [LARGE SCALE GENOMIC DNA]</scope>
    <source>
        <strain evidence="2 3">VE80</strain>
    </source>
</reference>
<dbReference type="Proteomes" id="UP000502998">
    <property type="component" value="Chromosome"/>
</dbReference>
<protein>
    <recommendedName>
        <fullName evidence="1">DUF559 domain-containing protein</fullName>
    </recommendedName>
</protein>
<dbReference type="Gene3D" id="3.40.960.10">
    <property type="entry name" value="VSR Endonuclease"/>
    <property type="match status" value="1"/>
</dbReference>
<name>A0A679IN38_9ENTE</name>
<dbReference type="AlphaFoldDB" id="A0A679IN38"/>
<feature type="domain" description="DUF559" evidence="1">
    <location>
        <begin position="89"/>
        <end position="148"/>
    </location>
</feature>
<keyword evidence="3" id="KW-1185">Reference proteome</keyword>
<dbReference type="RefSeq" id="WP_173103799.1">
    <property type="nucleotide sequence ID" value="NZ_AP022822.1"/>
</dbReference>
<gene>
    <name evidence="2" type="ORF">EsVE80_22090</name>
</gene>
<evidence type="ECO:0000259" key="1">
    <source>
        <dbReference type="Pfam" id="PF04480"/>
    </source>
</evidence>
<evidence type="ECO:0000313" key="2">
    <source>
        <dbReference type="EMBL" id="BCA86686.1"/>
    </source>
</evidence>